<evidence type="ECO:0000256" key="5">
    <source>
        <dbReference type="ARBA" id="ARBA00023136"/>
    </source>
</evidence>
<dbReference type="InterPro" id="IPR003856">
    <property type="entry name" value="LPS_length_determ_N"/>
</dbReference>
<keyword evidence="2" id="KW-1003">Cell membrane</keyword>
<keyword evidence="4 7" id="KW-1133">Transmembrane helix</keyword>
<evidence type="ECO:0000259" key="8">
    <source>
        <dbReference type="Pfam" id="PF02706"/>
    </source>
</evidence>
<gene>
    <name evidence="9" type="ORF">Q4F19_20635</name>
</gene>
<keyword evidence="10" id="KW-1185">Reference proteome</keyword>
<sequence length="481" mass="51759">MMNPYPNPGPLASIAQQDDEEGGGSGLIQALPVILWERRWWIIIPGILALIAGVAAAYTIPTMYESSGTVLIESQQLPIDIVNSPVTDVIGQRIARARERVLSRQDLIRLIRTNNLYADEQRRRPLSQIVDTMRDATTIDAIGADTGNTGRTIALKIGFSYSDPVKAQIVAQQYVNRFLEVDASAQTDQAVGAANFLNQQGGQLQAQIAAIENQITKIKTENGPLLAMQAQSTGNPGADAARIDAEIANLQAENARLSQAPISVENGTVQAAQIALANAKARYSDTHPDVIAAQNQLDAARRATTAAAAPSSSPMIGANNVQISSLRAAKGLILSQTSEVRSAQSRGPGLAAEVDALEKRADALRDQYRDIGSKAQSAQLSARMQTEQKGERLTLADPPVVPDAPYKPNRPLLILGALIGGLGLGFGVVLLLELLLRPIRGTEMLRDAAGSAPLVIIPDYSRKANFMIRWLERRNRRRART</sequence>
<dbReference type="Pfam" id="PF02706">
    <property type="entry name" value="Wzz"/>
    <property type="match status" value="1"/>
</dbReference>
<evidence type="ECO:0000256" key="4">
    <source>
        <dbReference type="ARBA" id="ARBA00022989"/>
    </source>
</evidence>
<protein>
    <submittedName>
        <fullName evidence="9">Wzz/FepE/Etk N-terminal domain-containing protein</fullName>
    </submittedName>
</protein>
<dbReference type="InterPro" id="IPR050445">
    <property type="entry name" value="Bact_polysacc_biosynth/exp"/>
</dbReference>
<evidence type="ECO:0000256" key="1">
    <source>
        <dbReference type="ARBA" id="ARBA00004651"/>
    </source>
</evidence>
<evidence type="ECO:0000256" key="6">
    <source>
        <dbReference type="SAM" id="MobiDB-lite"/>
    </source>
</evidence>
<evidence type="ECO:0000313" key="10">
    <source>
        <dbReference type="Proteomes" id="UP001169764"/>
    </source>
</evidence>
<feature type="transmembrane region" description="Helical" evidence="7">
    <location>
        <begin position="40"/>
        <end position="60"/>
    </location>
</feature>
<organism evidence="9 10">
    <name type="scientific">Sphingomonas natans</name>
    <dbReference type="NCBI Taxonomy" id="3063330"/>
    <lineage>
        <taxon>Bacteria</taxon>
        <taxon>Pseudomonadati</taxon>
        <taxon>Pseudomonadota</taxon>
        <taxon>Alphaproteobacteria</taxon>
        <taxon>Sphingomonadales</taxon>
        <taxon>Sphingomonadaceae</taxon>
        <taxon>Sphingomonas</taxon>
    </lineage>
</organism>
<evidence type="ECO:0000256" key="3">
    <source>
        <dbReference type="ARBA" id="ARBA00022692"/>
    </source>
</evidence>
<keyword evidence="5 7" id="KW-0472">Membrane</keyword>
<dbReference type="RefSeq" id="WP_303546654.1">
    <property type="nucleotide sequence ID" value="NZ_JAUOTP010000012.1"/>
</dbReference>
<feature type="transmembrane region" description="Helical" evidence="7">
    <location>
        <begin position="412"/>
        <end position="436"/>
    </location>
</feature>
<accession>A0ABT8YFJ0</accession>
<evidence type="ECO:0000256" key="7">
    <source>
        <dbReference type="SAM" id="Phobius"/>
    </source>
</evidence>
<dbReference type="Proteomes" id="UP001169764">
    <property type="component" value="Unassembled WGS sequence"/>
</dbReference>
<keyword evidence="3 7" id="KW-0812">Transmembrane</keyword>
<comment type="caution">
    <text evidence="9">The sequence shown here is derived from an EMBL/GenBank/DDBJ whole genome shotgun (WGS) entry which is preliminary data.</text>
</comment>
<feature type="domain" description="Polysaccharide chain length determinant N-terminal" evidence="8">
    <location>
        <begin position="31"/>
        <end position="111"/>
    </location>
</feature>
<proteinExistence type="predicted"/>
<comment type="subcellular location">
    <subcellularLocation>
        <location evidence="1">Cell membrane</location>
        <topology evidence="1">Multi-pass membrane protein</topology>
    </subcellularLocation>
</comment>
<dbReference type="PANTHER" id="PTHR32309">
    <property type="entry name" value="TYROSINE-PROTEIN KINASE"/>
    <property type="match status" value="1"/>
</dbReference>
<name>A0ABT8YFJ0_9SPHN</name>
<dbReference type="PANTHER" id="PTHR32309:SF13">
    <property type="entry name" value="FERRIC ENTEROBACTIN TRANSPORT PROTEIN FEPE"/>
    <property type="match status" value="1"/>
</dbReference>
<reference evidence="9" key="1">
    <citation type="submission" date="2023-07" db="EMBL/GenBank/DDBJ databases">
        <authorList>
            <person name="Kim M."/>
        </authorList>
    </citation>
    <scope>NUCLEOTIDE SEQUENCE</scope>
    <source>
        <strain evidence="9">BIUV-7</strain>
    </source>
</reference>
<feature type="region of interest" description="Disordered" evidence="6">
    <location>
        <begin position="1"/>
        <end position="20"/>
    </location>
</feature>
<evidence type="ECO:0000256" key="2">
    <source>
        <dbReference type="ARBA" id="ARBA00022475"/>
    </source>
</evidence>
<dbReference type="EMBL" id="JAUOTP010000012">
    <property type="protein sequence ID" value="MDO6416802.1"/>
    <property type="molecule type" value="Genomic_DNA"/>
</dbReference>
<evidence type="ECO:0000313" key="9">
    <source>
        <dbReference type="EMBL" id="MDO6416802.1"/>
    </source>
</evidence>